<reference evidence="2 3" key="1">
    <citation type="journal article" date="2016" name="Nat. Commun.">
        <title>Thousands of microbial genomes shed light on interconnected biogeochemical processes in an aquifer system.</title>
        <authorList>
            <person name="Anantharaman K."/>
            <person name="Brown C.T."/>
            <person name="Hug L.A."/>
            <person name="Sharon I."/>
            <person name="Castelle C.J."/>
            <person name="Probst A.J."/>
            <person name="Thomas B.C."/>
            <person name="Singh A."/>
            <person name="Wilkins M.J."/>
            <person name="Karaoz U."/>
            <person name="Brodie E.L."/>
            <person name="Williams K.H."/>
            <person name="Hubbard S.S."/>
            <person name="Banfield J.F."/>
        </authorList>
    </citation>
    <scope>NUCLEOTIDE SEQUENCE [LARGE SCALE GENOMIC DNA]</scope>
</reference>
<organism evidence="2 3">
    <name type="scientific">Candidatus Adlerbacteria bacterium RIFCSPHIGHO2_02_FULL_52_17</name>
    <dbReference type="NCBI Taxonomy" id="1797240"/>
    <lineage>
        <taxon>Bacteria</taxon>
        <taxon>Candidatus Adleribacteriota</taxon>
    </lineage>
</organism>
<evidence type="ECO:0000256" key="1">
    <source>
        <dbReference type="SAM" id="Phobius"/>
    </source>
</evidence>
<proteinExistence type="predicted"/>
<evidence type="ECO:0000313" key="3">
    <source>
        <dbReference type="Proteomes" id="UP000177564"/>
    </source>
</evidence>
<gene>
    <name evidence="2" type="ORF">A3D68_00090</name>
</gene>
<name>A0A1F4XQF0_9BACT</name>
<dbReference type="AlphaFoldDB" id="A0A1F4XQF0"/>
<evidence type="ECO:0000313" key="2">
    <source>
        <dbReference type="EMBL" id="OGC83957.1"/>
    </source>
</evidence>
<keyword evidence="1" id="KW-0472">Membrane</keyword>
<accession>A0A1F4XQF0</accession>
<feature type="transmembrane region" description="Helical" evidence="1">
    <location>
        <begin position="74"/>
        <end position="98"/>
    </location>
</feature>
<dbReference type="STRING" id="1797240.A3D68_00090"/>
<dbReference type="EMBL" id="MEWU01000006">
    <property type="protein sequence ID" value="OGC83957.1"/>
    <property type="molecule type" value="Genomic_DNA"/>
</dbReference>
<dbReference type="Proteomes" id="UP000177564">
    <property type="component" value="Unassembled WGS sequence"/>
</dbReference>
<feature type="transmembrane region" description="Helical" evidence="1">
    <location>
        <begin position="7"/>
        <end position="24"/>
    </location>
</feature>
<sequence>MKPNSKALITSTIGVIWLIVGMTLLGEVSEPFKSFLVQLAGHHWVGKGGIAVVAFVALYLALRKSKESEDILRGALIVVGSVILGGLIIFLFFLQHFFRV</sequence>
<keyword evidence="1" id="KW-1133">Transmembrane helix</keyword>
<keyword evidence="1" id="KW-0812">Transmembrane</keyword>
<protein>
    <submittedName>
        <fullName evidence="2">Uncharacterized protein</fullName>
    </submittedName>
</protein>
<comment type="caution">
    <text evidence="2">The sequence shown here is derived from an EMBL/GenBank/DDBJ whole genome shotgun (WGS) entry which is preliminary data.</text>
</comment>
<feature type="transmembrane region" description="Helical" evidence="1">
    <location>
        <begin position="44"/>
        <end position="62"/>
    </location>
</feature>